<comment type="similarity">
    <text evidence="2">Belongs to the bacterial ribosomal protein bL21 family.</text>
</comment>
<dbReference type="GO" id="GO:0003735">
    <property type="term" value="F:structural constituent of ribosome"/>
    <property type="evidence" value="ECO:0007669"/>
    <property type="project" value="InterPro"/>
</dbReference>
<dbReference type="GO" id="GO:0009536">
    <property type="term" value="C:plastid"/>
    <property type="evidence" value="ECO:0007669"/>
    <property type="project" value="UniProtKB-SubCell"/>
</dbReference>
<dbReference type="InterPro" id="IPR036164">
    <property type="entry name" value="bL21-like_sf"/>
</dbReference>
<dbReference type="GO" id="GO:0019843">
    <property type="term" value="F:rRNA binding"/>
    <property type="evidence" value="ECO:0007669"/>
    <property type="project" value="UniProtKB-KW"/>
</dbReference>
<evidence type="ECO:0000256" key="2">
    <source>
        <dbReference type="ARBA" id="ARBA00008563"/>
    </source>
</evidence>
<dbReference type="InterPro" id="IPR028909">
    <property type="entry name" value="bL21-like"/>
</dbReference>
<keyword evidence="6 9" id="KW-0689">Ribosomal protein</keyword>
<evidence type="ECO:0000256" key="3">
    <source>
        <dbReference type="ARBA" id="ARBA00022640"/>
    </source>
</evidence>
<dbReference type="PANTHER" id="PTHR21349:SF7">
    <property type="entry name" value="LARGE RIBOSOMAL SUBUNIT PROTEIN BL21C"/>
    <property type="match status" value="1"/>
</dbReference>
<dbReference type="EMBL" id="AY267643">
    <property type="protein sequence ID" value="AAP79157.1"/>
    <property type="molecule type" value="mRNA"/>
</dbReference>
<evidence type="ECO:0000256" key="4">
    <source>
        <dbReference type="ARBA" id="ARBA00022730"/>
    </source>
</evidence>
<keyword evidence="3" id="KW-0934">Plastid</keyword>
<dbReference type="Pfam" id="PF00829">
    <property type="entry name" value="Ribosomal_L21p"/>
    <property type="match status" value="1"/>
</dbReference>
<keyword evidence="7" id="KW-0687">Ribonucleoprotein</keyword>
<evidence type="ECO:0000256" key="6">
    <source>
        <dbReference type="ARBA" id="ARBA00022980"/>
    </source>
</evidence>
<feature type="signal peptide" evidence="8">
    <location>
        <begin position="1"/>
        <end position="21"/>
    </location>
</feature>
<sequence length="211" mass="23448">MLLSALLLVALGLSAIGGTQGLLSSPVRTIAGRSIAPMTMRNMRTSTNCRSVSPRSMALSEQSQKRADALGIPKVDVDPMETMFYQVPDSVPKLGEKYAVVEVGGSQVIVEEGRWYTVNRLKANVGDVIRLPRVLLMKMAQDKVQLGLPYLEEAIVEAQVVEHLRGEKLTAGKYKPKKHYRRKWGVRDELTKFVVTKIHTDSTDFIPNLNE</sequence>
<keyword evidence="8" id="KW-0732">Signal</keyword>
<dbReference type="HAMAP" id="MF_01363">
    <property type="entry name" value="Ribosomal_bL21"/>
    <property type="match status" value="1"/>
</dbReference>
<dbReference type="NCBIfam" id="TIGR00061">
    <property type="entry name" value="L21"/>
    <property type="match status" value="1"/>
</dbReference>
<dbReference type="GO" id="GO:0006412">
    <property type="term" value="P:translation"/>
    <property type="evidence" value="ECO:0007669"/>
    <property type="project" value="InterPro"/>
</dbReference>
<evidence type="ECO:0000313" key="9">
    <source>
        <dbReference type="EMBL" id="AAP79157.1"/>
    </source>
</evidence>
<organism evidence="9">
    <name type="scientific">Bigelowiella natans</name>
    <name type="common">Pedinomonas minutissima</name>
    <name type="synonym">Chlorarachnion sp. (strain CCMP621)</name>
    <dbReference type="NCBI Taxonomy" id="227086"/>
    <lineage>
        <taxon>Eukaryota</taxon>
        <taxon>Sar</taxon>
        <taxon>Rhizaria</taxon>
        <taxon>Cercozoa</taxon>
        <taxon>Chlorarachniophyceae</taxon>
        <taxon>Bigelowiella</taxon>
    </lineage>
</organism>
<evidence type="ECO:0000256" key="5">
    <source>
        <dbReference type="ARBA" id="ARBA00022884"/>
    </source>
</evidence>
<dbReference type="SUPFAM" id="SSF141091">
    <property type="entry name" value="L21p-like"/>
    <property type="match status" value="1"/>
</dbReference>
<dbReference type="GO" id="GO:0005762">
    <property type="term" value="C:mitochondrial large ribosomal subunit"/>
    <property type="evidence" value="ECO:0007669"/>
    <property type="project" value="TreeGrafter"/>
</dbReference>
<evidence type="ECO:0000256" key="8">
    <source>
        <dbReference type="SAM" id="SignalP"/>
    </source>
</evidence>
<keyword evidence="5" id="KW-0694">RNA-binding</keyword>
<name>Q7XYN7_BIGNA</name>
<accession>Q7XYN7</accession>
<proteinExistence type="evidence at transcript level"/>
<dbReference type="PANTHER" id="PTHR21349">
    <property type="entry name" value="50S RIBOSOMAL PROTEIN L21"/>
    <property type="match status" value="1"/>
</dbReference>
<dbReference type="AlphaFoldDB" id="Q7XYN7"/>
<reference evidence="9" key="1">
    <citation type="journal article" date="2003" name="Proc. Natl. Acad. Sci. U.S.A.">
        <title>Lateral gene transfer and the evolution of plastid-targeted proteins in the secondary plastid-containing alga Bigelowiella natans.</title>
        <authorList>
            <person name="Archibald J.M."/>
            <person name="Rogers M.B."/>
            <person name="Toop M."/>
            <person name="Ishida K."/>
            <person name="Keeling P.J."/>
        </authorList>
    </citation>
    <scope>NUCLEOTIDE SEQUENCE</scope>
    <source>
        <strain evidence="9">CCMP 621</strain>
    </source>
</reference>
<feature type="chain" id="PRO_5004294090" evidence="8">
    <location>
        <begin position="22"/>
        <end position="211"/>
    </location>
</feature>
<comment type="subcellular location">
    <subcellularLocation>
        <location evidence="1">Plastid</location>
    </subcellularLocation>
</comment>
<protein>
    <submittedName>
        <fullName evidence="9">Ribosomal protein rpL21</fullName>
    </submittedName>
</protein>
<dbReference type="InterPro" id="IPR001787">
    <property type="entry name" value="Ribosomal_bL21"/>
</dbReference>
<evidence type="ECO:0000256" key="7">
    <source>
        <dbReference type="ARBA" id="ARBA00023274"/>
    </source>
</evidence>
<dbReference type="HOGENOM" id="CLU_1252633_0_0_1"/>
<evidence type="ECO:0000256" key="1">
    <source>
        <dbReference type="ARBA" id="ARBA00004474"/>
    </source>
</evidence>
<keyword evidence="4" id="KW-0699">rRNA-binding</keyword>